<evidence type="ECO:0000313" key="2">
    <source>
        <dbReference type="Proteomes" id="UP000198995"/>
    </source>
</evidence>
<dbReference type="OrthoDB" id="2060071at2"/>
<dbReference type="STRING" id="2741.SAMN04489866_10178"/>
<accession>A0A1G6RQN6</accession>
<dbReference type="AlphaFoldDB" id="A0A1G6RQN6"/>
<proteinExistence type="predicted"/>
<dbReference type="RefSeq" id="WP_091790779.1">
    <property type="nucleotide sequence ID" value="NZ_FNAF01000001.1"/>
</dbReference>
<dbReference type="Proteomes" id="UP000198995">
    <property type="component" value="Unassembled WGS sequence"/>
</dbReference>
<organism evidence="1 2">
    <name type="scientific">Peptococcus niger</name>
    <dbReference type="NCBI Taxonomy" id="2741"/>
    <lineage>
        <taxon>Bacteria</taxon>
        <taxon>Bacillati</taxon>
        <taxon>Bacillota</taxon>
        <taxon>Clostridia</taxon>
        <taxon>Eubacteriales</taxon>
        <taxon>Peptococcaceae</taxon>
        <taxon>Peptococcus</taxon>
    </lineage>
</organism>
<dbReference type="EMBL" id="FNAF01000001">
    <property type="protein sequence ID" value="SDD06256.1"/>
    <property type="molecule type" value="Genomic_DNA"/>
</dbReference>
<evidence type="ECO:0008006" key="3">
    <source>
        <dbReference type="Google" id="ProtNLM"/>
    </source>
</evidence>
<reference evidence="1 2" key="1">
    <citation type="submission" date="2016-10" db="EMBL/GenBank/DDBJ databases">
        <authorList>
            <person name="de Groot N.N."/>
        </authorList>
    </citation>
    <scope>NUCLEOTIDE SEQUENCE [LARGE SCALE GENOMIC DNA]</scope>
    <source>
        <strain evidence="1 2">DSM 20475</strain>
    </source>
</reference>
<evidence type="ECO:0000313" key="1">
    <source>
        <dbReference type="EMBL" id="SDD06256.1"/>
    </source>
</evidence>
<gene>
    <name evidence="1" type="ORF">SAMN04489866_10178</name>
</gene>
<sequence length="121" mass="13753">MITYEAYKERYPDVGLTNEEFVRFKREALADLSSACFHRLPASDEAYYDRVLETLCELITMRKQAADEAEAAPKLASETIGNYSVSYRQVVAQTPEQLQAKARRIIKLRLGDTGLLYRGAI</sequence>
<protein>
    <recommendedName>
        <fullName evidence="3">Phage gp6-like head-tail connector protein</fullName>
    </recommendedName>
</protein>
<keyword evidence="2" id="KW-1185">Reference proteome</keyword>
<name>A0A1G6RQN6_PEPNI</name>